<dbReference type="Proteomes" id="UP000265719">
    <property type="component" value="Chromosome"/>
</dbReference>
<accession>A0AA97M3Y6</accession>
<name>A0AA97M3Y6_9ACTN</name>
<dbReference type="RefSeq" id="WP_068687423.1">
    <property type="nucleotide sequence ID" value="NZ_CP063196.1"/>
</dbReference>
<organism evidence="2 3">
    <name type="scientific">Thermobifida halotolerans</name>
    <dbReference type="NCBI Taxonomy" id="483545"/>
    <lineage>
        <taxon>Bacteria</taxon>
        <taxon>Bacillati</taxon>
        <taxon>Actinomycetota</taxon>
        <taxon>Actinomycetes</taxon>
        <taxon>Streptosporangiales</taxon>
        <taxon>Nocardiopsidaceae</taxon>
        <taxon>Thermobifida</taxon>
    </lineage>
</organism>
<evidence type="ECO:0000313" key="3">
    <source>
        <dbReference type="Proteomes" id="UP000265719"/>
    </source>
</evidence>
<protein>
    <submittedName>
        <fullName evidence="2">Uncharacterized protein</fullName>
    </submittedName>
</protein>
<keyword evidence="1" id="KW-0812">Transmembrane</keyword>
<proteinExistence type="predicted"/>
<evidence type="ECO:0000256" key="1">
    <source>
        <dbReference type="SAM" id="Phobius"/>
    </source>
</evidence>
<dbReference type="EMBL" id="CP063196">
    <property type="protein sequence ID" value="UOE19481.1"/>
    <property type="molecule type" value="Genomic_DNA"/>
</dbReference>
<sequence length="86" mass="9292">MLGEREQREPADGPATTDHIAHLRALACGTHRTGRHWPAHATEDYYARRLRTPLRRRIADALCAAAPALAFAAGSLLTLLAAGLLP</sequence>
<dbReference type="AlphaFoldDB" id="A0AA97M3Y6"/>
<keyword evidence="3" id="KW-1185">Reference proteome</keyword>
<keyword evidence="1" id="KW-1133">Transmembrane helix</keyword>
<evidence type="ECO:0000313" key="2">
    <source>
        <dbReference type="EMBL" id="UOE19481.1"/>
    </source>
</evidence>
<reference evidence="2" key="1">
    <citation type="submission" date="2020-10" db="EMBL/GenBank/DDBJ databases">
        <title>De novo genome project of the cellulose decomposer Thermobifida halotolerans type strain.</title>
        <authorList>
            <person name="Nagy I."/>
            <person name="Horvath B."/>
            <person name="Kukolya J."/>
            <person name="Nagy I."/>
            <person name="Orsini M."/>
        </authorList>
    </citation>
    <scope>NUCLEOTIDE SEQUENCE</scope>
    <source>
        <strain evidence="2">DSM 44931</strain>
    </source>
</reference>
<gene>
    <name evidence="2" type="ORF">NI17_022645</name>
</gene>
<feature type="transmembrane region" description="Helical" evidence="1">
    <location>
        <begin position="58"/>
        <end position="85"/>
    </location>
</feature>
<dbReference type="KEGG" id="thao:NI17_022645"/>
<keyword evidence="1" id="KW-0472">Membrane</keyword>